<dbReference type="HOGENOM" id="CLU_045277_6_1_1"/>
<dbReference type="InterPro" id="IPR009072">
    <property type="entry name" value="Histone-fold"/>
</dbReference>
<dbReference type="GO" id="GO:0001046">
    <property type="term" value="F:core promoter sequence-specific DNA binding"/>
    <property type="evidence" value="ECO:0007669"/>
    <property type="project" value="TreeGrafter"/>
</dbReference>
<dbReference type="STRING" id="1220924.W2S334"/>
<accession>W2S334</accession>
<dbReference type="InParanoid" id="W2S334"/>
<evidence type="ECO:0000313" key="6">
    <source>
        <dbReference type="Proteomes" id="UP000030752"/>
    </source>
</evidence>
<reference evidence="5 6" key="1">
    <citation type="submission" date="2013-03" db="EMBL/GenBank/DDBJ databases">
        <title>The Genome Sequence of Phialophora europaea CBS 101466.</title>
        <authorList>
            <consortium name="The Broad Institute Genomics Platform"/>
            <person name="Cuomo C."/>
            <person name="de Hoog S."/>
            <person name="Gorbushina A."/>
            <person name="Walker B."/>
            <person name="Young S.K."/>
            <person name="Zeng Q."/>
            <person name="Gargeya S."/>
            <person name="Fitzgerald M."/>
            <person name="Haas B."/>
            <person name="Abouelleil A."/>
            <person name="Allen A.W."/>
            <person name="Alvarado L."/>
            <person name="Arachchi H.M."/>
            <person name="Berlin A.M."/>
            <person name="Chapman S.B."/>
            <person name="Gainer-Dewar J."/>
            <person name="Goldberg J."/>
            <person name="Griggs A."/>
            <person name="Gujja S."/>
            <person name="Hansen M."/>
            <person name="Howarth C."/>
            <person name="Imamovic A."/>
            <person name="Ireland A."/>
            <person name="Larimer J."/>
            <person name="McCowan C."/>
            <person name="Murphy C."/>
            <person name="Pearson M."/>
            <person name="Poon T.W."/>
            <person name="Priest M."/>
            <person name="Roberts A."/>
            <person name="Saif S."/>
            <person name="Shea T."/>
            <person name="Sisk P."/>
            <person name="Sykes S."/>
            <person name="Wortman J."/>
            <person name="Nusbaum C."/>
            <person name="Birren B."/>
        </authorList>
    </citation>
    <scope>NUCLEOTIDE SEQUENCE [LARGE SCALE GENOMIC DNA]</scope>
    <source>
        <strain evidence="5 6">CBS 101466</strain>
    </source>
</reference>
<dbReference type="Pfam" id="PF00808">
    <property type="entry name" value="CBFD_NFYB_HMF"/>
    <property type="match status" value="1"/>
</dbReference>
<sequence>MSDDNNNYRPRSPGAAATFVPPPSLGRLPSYSRTPGEPIYPFSPRASISASATATFTPQSATAPSYFSHQYQAHSPAAFSRTPSFPNYPNYQANIDPYQSNSQPRVPPNFQPPNYHNDDPDMARTRAQRSAEQQYDPTHNPSPSTNAIAPAAQPPPVKQEVPTPDPALLVDIKTKFPVARIKRIMQADEDIGKVAQATPTAAAKALELFLTSLVIKSATTAKKANSKRITANHLKAAIAADKNFDFLNEICDNAPDEDKAGKKARGKSEDVSDDEGSKRKVKKRKSSEESD</sequence>
<dbReference type="SUPFAM" id="SSF47113">
    <property type="entry name" value="Histone-fold"/>
    <property type="match status" value="1"/>
</dbReference>
<dbReference type="AlphaFoldDB" id="W2S334"/>
<feature type="compositionally biased region" description="Basic and acidic residues" evidence="3">
    <location>
        <begin position="256"/>
        <end position="278"/>
    </location>
</feature>
<dbReference type="RefSeq" id="XP_008714746.1">
    <property type="nucleotide sequence ID" value="XM_008716524.1"/>
</dbReference>
<feature type="compositionally biased region" description="Polar residues" evidence="3">
    <location>
        <begin position="81"/>
        <end position="104"/>
    </location>
</feature>
<dbReference type="OrthoDB" id="653904at2759"/>
<keyword evidence="6" id="KW-1185">Reference proteome</keyword>
<dbReference type="EMBL" id="KB822718">
    <property type="protein sequence ID" value="ETN43010.1"/>
    <property type="molecule type" value="Genomic_DNA"/>
</dbReference>
<dbReference type="PANTHER" id="PTHR10252">
    <property type="entry name" value="HISTONE-LIKE TRANSCRIPTION FACTOR CCAAT-RELATED"/>
    <property type="match status" value="1"/>
</dbReference>
<organism evidence="5 6">
    <name type="scientific">Cyphellophora europaea (strain CBS 101466)</name>
    <name type="common">Phialophora europaea</name>
    <dbReference type="NCBI Taxonomy" id="1220924"/>
    <lineage>
        <taxon>Eukaryota</taxon>
        <taxon>Fungi</taxon>
        <taxon>Dikarya</taxon>
        <taxon>Ascomycota</taxon>
        <taxon>Pezizomycotina</taxon>
        <taxon>Eurotiomycetes</taxon>
        <taxon>Chaetothyriomycetidae</taxon>
        <taxon>Chaetothyriales</taxon>
        <taxon>Cyphellophoraceae</taxon>
        <taxon>Cyphellophora</taxon>
    </lineage>
</organism>
<proteinExistence type="predicted"/>
<evidence type="ECO:0000256" key="2">
    <source>
        <dbReference type="ARBA" id="ARBA00023242"/>
    </source>
</evidence>
<dbReference type="InterPro" id="IPR003958">
    <property type="entry name" value="CBFA_NFYB_domain"/>
</dbReference>
<gene>
    <name evidence="5" type="ORF">HMPREF1541_02168</name>
</gene>
<evidence type="ECO:0000313" key="5">
    <source>
        <dbReference type="EMBL" id="ETN43010.1"/>
    </source>
</evidence>
<evidence type="ECO:0000256" key="3">
    <source>
        <dbReference type="SAM" id="MobiDB-lite"/>
    </source>
</evidence>
<feature type="domain" description="Transcription factor CBF/NF-Y/archaeal histone" evidence="4">
    <location>
        <begin position="175"/>
        <end position="238"/>
    </location>
</feature>
<comment type="subcellular location">
    <subcellularLocation>
        <location evidence="1">Nucleus</location>
    </subcellularLocation>
</comment>
<dbReference type="VEuPathDB" id="FungiDB:HMPREF1541_02168"/>
<dbReference type="CDD" id="cd22906">
    <property type="entry name" value="HFD_DRAP1"/>
    <property type="match status" value="1"/>
</dbReference>
<name>W2S334_CYPE1</name>
<keyword evidence="2" id="KW-0539">Nucleus</keyword>
<dbReference type="GO" id="GO:0046982">
    <property type="term" value="F:protein heterodimerization activity"/>
    <property type="evidence" value="ECO:0007669"/>
    <property type="project" value="InterPro"/>
</dbReference>
<dbReference type="GO" id="GO:0017054">
    <property type="term" value="C:negative cofactor 2 complex"/>
    <property type="evidence" value="ECO:0007669"/>
    <property type="project" value="TreeGrafter"/>
</dbReference>
<protein>
    <recommendedName>
        <fullName evidence="4">Transcription factor CBF/NF-Y/archaeal histone domain-containing protein</fullName>
    </recommendedName>
</protein>
<dbReference type="PANTHER" id="PTHR10252:SF5">
    <property type="entry name" value="DR1-ASSOCIATED COREPRESSOR"/>
    <property type="match status" value="1"/>
</dbReference>
<dbReference type="GO" id="GO:0016251">
    <property type="term" value="F:RNA polymerase II general transcription initiation factor activity"/>
    <property type="evidence" value="ECO:0007669"/>
    <property type="project" value="TreeGrafter"/>
</dbReference>
<feature type="compositionally biased region" description="Polar residues" evidence="3">
    <location>
        <begin position="128"/>
        <end position="147"/>
    </location>
</feature>
<evidence type="ECO:0000259" key="4">
    <source>
        <dbReference type="Pfam" id="PF00808"/>
    </source>
</evidence>
<dbReference type="InterPro" id="IPR050568">
    <property type="entry name" value="Transcr_DNA_Rep_Reg"/>
</dbReference>
<dbReference type="eggNOG" id="KOG1659">
    <property type="taxonomic scope" value="Eukaryota"/>
</dbReference>
<evidence type="ECO:0000256" key="1">
    <source>
        <dbReference type="ARBA" id="ARBA00004123"/>
    </source>
</evidence>
<dbReference type="GeneID" id="19969507"/>
<feature type="region of interest" description="Disordered" evidence="3">
    <location>
        <begin position="67"/>
        <end position="164"/>
    </location>
</feature>
<dbReference type="Gene3D" id="1.10.20.10">
    <property type="entry name" value="Histone, subunit A"/>
    <property type="match status" value="1"/>
</dbReference>
<dbReference type="Proteomes" id="UP000030752">
    <property type="component" value="Unassembled WGS sequence"/>
</dbReference>
<feature type="region of interest" description="Disordered" evidence="3">
    <location>
        <begin position="1"/>
        <end position="44"/>
    </location>
</feature>
<feature type="region of interest" description="Disordered" evidence="3">
    <location>
        <begin position="254"/>
        <end position="291"/>
    </location>
</feature>